<gene>
    <name evidence="7" type="ORF">DLM85_02845</name>
</gene>
<dbReference type="InterPro" id="IPR027417">
    <property type="entry name" value="P-loop_NTPase"/>
</dbReference>
<dbReference type="Proteomes" id="UP000248553">
    <property type="component" value="Unassembled WGS sequence"/>
</dbReference>
<dbReference type="OrthoDB" id="9806726at2"/>
<evidence type="ECO:0000259" key="6">
    <source>
        <dbReference type="PROSITE" id="PS50893"/>
    </source>
</evidence>
<dbReference type="Gene3D" id="3.40.50.300">
    <property type="entry name" value="P-loop containing nucleotide triphosphate hydrolases"/>
    <property type="match status" value="1"/>
</dbReference>
<keyword evidence="2" id="KW-0547">Nucleotide-binding</keyword>
<accession>A0A328BT93</accession>
<dbReference type="Pfam" id="PF00005">
    <property type="entry name" value="ABC_tran"/>
    <property type="match status" value="1"/>
</dbReference>
<feature type="domain" description="ABC transporter" evidence="6">
    <location>
        <begin position="2"/>
        <end position="239"/>
    </location>
</feature>
<dbReference type="CDD" id="cd03214">
    <property type="entry name" value="ABC_Iron-Siderophores_B12_Hemin"/>
    <property type="match status" value="1"/>
</dbReference>
<keyword evidence="3 7" id="KW-0067">ATP-binding</keyword>
<comment type="caution">
    <text evidence="7">The sequence shown here is derived from an EMBL/GenBank/DDBJ whole genome shotgun (WGS) entry which is preliminary data.</text>
</comment>
<dbReference type="PANTHER" id="PTHR42794">
    <property type="entry name" value="HEMIN IMPORT ATP-BINDING PROTEIN HMUV"/>
    <property type="match status" value="1"/>
</dbReference>
<dbReference type="AlphaFoldDB" id="A0A328BT93"/>
<dbReference type="EMBL" id="QHKM01000001">
    <property type="protein sequence ID" value="RAK69809.1"/>
    <property type="molecule type" value="Genomic_DNA"/>
</dbReference>
<dbReference type="PANTHER" id="PTHR42794:SF1">
    <property type="entry name" value="HEMIN IMPORT ATP-BINDING PROTEIN HMUV"/>
    <property type="match status" value="1"/>
</dbReference>
<keyword evidence="4" id="KW-1278">Translocase</keyword>
<evidence type="ECO:0000313" key="8">
    <source>
        <dbReference type="Proteomes" id="UP000248553"/>
    </source>
</evidence>
<dbReference type="GO" id="GO:0016887">
    <property type="term" value="F:ATP hydrolysis activity"/>
    <property type="evidence" value="ECO:0007669"/>
    <property type="project" value="InterPro"/>
</dbReference>
<dbReference type="PROSITE" id="PS50893">
    <property type="entry name" value="ABC_TRANSPORTER_2"/>
    <property type="match status" value="1"/>
</dbReference>
<dbReference type="NCBIfam" id="NF010068">
    <property type="entry name" value="PRK13548.1"/>
    <property type="match status" value="1"/>
</dbReference>
<keyword evidence="1" id="KW-0813">Transport</keyword>
<name>A0A328BT93_9BACT</name>
<dbReference type="RefSeq" id="WP_111476545.1">
    <property type="nucleotide sequence ID" value="NZ_QHKM01000001.1"/>
</dbReference>
<dbReference type="InterPro" id="IPR003439">
    <property type="entry name" value="ABC_transporter-like_ATP-bd"/>
</dbReference>
<protein>
    <submittedName>
        <fullName evidence="7">Heme ABC transporter ATP-binding protein</fullName>
    </submittedName>
</protein>
<dbReference type="InterPro" id="IPR017871">
    <property type="entry name" value="ABC_transporter-like_CS"/>
</dbReference>
<evidence type="ECO:0000256" key="3">
    <source>
        <dbReference type="ARBA" id="ARBA00022840"/>
    </source>
</evidence>
<keyword evidence="8" id="KW-1185">Reference proteome</keyword>
<sequence length="272" mass="29089">MFDVQNLSYLAGRRPLLRDVTLRARPGELLAVVGANGAGKSTLLRLLSGDLTPSAGTVQFEGRPLRSIPPAVLARRRAVLTQQHPLALAFPVRELVLMGRYPHFRGQPAPPDHAVVQQALALVGLAPLAGRSYPTLSGGEQQRAQLARVLAQVWEAEAGFLLLDEPLTGLDLNHQHHTLEVARALVRRGFGVVAVLHDLNLAAQYADQLLLLRQGEVVAGGPPAAVLTPAHIRHAFDLDVELLPHPTLGCPLIVPVPRPAAVAPGCWPTPAL</sequence>
<proteinExistence type="predicted"/>
<comment type="function">
    <text evidence="5">Part of the ABC transporter complex HmuTUV involved in hemin import. Responsible for energy coupling to the transport system.</text>
</comment>
<dbReference type="PROSITE" id="PS00211">
    <property type="entry name" value="ABC_TRANSPORTER_1"/>
    <property type="match status" value="1"/>
</dbReference>
<evidence type="ECO:0000256" key="2">
    <source>
        <dbReference type="ARBA" id="ARBA00022741"/>
    </source>
</evidence>
<evidence type="ECO:0000256" key="5">
    <source>
        <dbReference type="ARBA" id="ARBA00037066"/>
    </source>
</evidence>
<dbReference type="GO" id="GO:0005524">
    <property type="term" value="F:ATP binding"/>
    <property type="evidence" value="ECO:0007669"/>
    <property type="project" value="UniProtKB-KW"/>
</dbReference>
<evidence type="ECO:0000256" key="1">
    <source>
        <dbReference type="ARBA" id="ARBA00022448"/>
    </source>
</evidence>
<evidence type="ECO:0000313" key="7">
    <source>
        <dbReference type="EMBL" id="RAK69809.1"/>
    </source>
</evidence>
<organism evidence="7 8">
    <name type="scientific">Hymenobacter edaphi</name>
    <dbReference type="NCBI Taxonomy" id="2211146"/>
    <lineage>
        <taxon>Bacteria</taxon>
        <taxon>Pseudomonadati</taxon>
        <taxon>Bacteroidota</taxon>
        <taxon>Cytophagia</taxon>
        <taxon>Cytophagales</taxon>
        <taxon>Hymenobacteraceae</taxon>
        <taxon>Hymenobacter</taxon>
    </lineage>
</organism>
<dbReference type="SUPFAM" id="SSF52540">
    <property type="entry name" value="P-loop containing nucleoside triphosphate hydrolases"/>
    <property type="match status" value="1"/>
</dbReference>
<dbReference type="InterPro" id="IPR003593">
    <property type="entry name" value="AAA+_ATPase"/>
</dbReference>
<evidence type="ECO:0000256" key="4">
    <source>
        <dbReference type="ARBA" id="ARBA00022967"/>
    </source>
</evidence>
<dbReference type="SMART" id="SM00382">
    <property type="entry name" value="AAA"/>
    <property type="match status" value="1"/>
</dbReference>
<reference evidence="8" key="1">
    <citation type="submission" date="2018-05" db="EMBL/GenBank/DDBJ databases">
        <authorList>
            <person name="Nie L."/>
        </authorList>
    </citation>
    <scope>NUCLEOTIDE SEQUENCE [LARGE SCALE GENOMIC DNA]</scope>
    <source>
        <strain evidence="8">NL</strain>
    </source>
</reference>